<keyword evidence="3" id="KW-1185">Reference proteome</keyword>
<accession>A0ABT7VPT2</accession>
<reference evidence="2 3" key="3">
    <citation type="submission" date="2023-06" db="EMBL/GenBank/DDBJ databases">
        <authorList>
            <person name="Zeman M."/>
            <person name="Kubasova T."/>
            <person name="Jahodarova E."/>
            <person name="Nykrynova M."/>
            <person name="Rychlik I."/>
        </authorList>
    </citation>
    <scope>NUCLEOTIDE SEQUENCE [LARGE SCALE GENOMIC DNA]</scope>
    <source>
        <strain evidence="2 3">105_WCHN</strain>
    </source>
</reference>
<dbReference type="EMBL" id="JAUDEO010000032">
    <property type="protein sequence ID" value="MDM8334161.1"/>
    <property type="molecule type" value="Genomic_DNA"/>
</dbReference>
<evidence type="ECO:0000256" key="1">
    <source>
        <dbReference type="SAM" id="SignalP"/>
    </source>
</evidence>
<feature type="chain" id="PRO_5047177813" evidence="1">
    <location>
        <begin position="28"/>
        <end position="421"/>
    </location>
</feature>
<organism evidence="2 3">
    <name type="scientific">Limosilactobacillus panis</name>
    <dbReference type="NCBI Taxonomy" id="47493"/>
    <lineage>
        <taxon>Bacteria</taxon>
        <taxon>Bacillati</taxon>
        <taxon>Bacillota</taxon>
        <taxon>Bacilli</taxon>
        <taxon>Lactobacillales</taxon>
        <taxon>Lactobacillaceae</taxon>
        <taxon>Limosilactobacillus</taxon>
    </lineage>
</organism>
<proteinExistence type="predicted"/>
<dbReference type="InterPro" id="IPR006059">
    <property type="entry name" value="SBP"/>
</dbReference>
<dbReference type="PROSITE" id="PS51257">
    <property type="entry name" value="PROKAR_LIPOPROTEIN"/>
    <property type="match status" value="1"/>
</dbReference>
<gene>
    <name evidence="2" type="ORF">QUW46_06205</name>
</gene>
<evidence type="ECO:0000313" key="2">
    <source>
        <dbReference type="EMBL" id="MDM8334161.1"/>
    </source>
</evidence>
<feature type="signal peptide" evidence="1">
    <location>
        <begin position="1"/>
        <end position="27"/>
    </location>
</feature>
<sequence length="421" mass="47315">MKQKRHARWRWLLLLAACMVVTVTLTACGKSSSSQSGTGDKVTTFKHAEKTARGKEVTFYGFGGNEQANKWVDEVVAPAMKKKYDIKVKRVPMDIDNILNKLVSIKQSGKTGNIDVIWINGENFYTAKKEGLLYGPFANKVPSFKNLMYTNGHYSKYDFATPIKGYEVPYGTAQLTFFGRPGDFDNHFPDSAQQLLEYAKAHPGKLTYTAPPEFTGSAFVRNVICNIVGYKRVYDAPATKAGMYKAIKPGLDYLNELKPYLWKQGKTYPTTTAQLDKMYAAHQINMDFSYSPTHGAVERDEHQFSADTQPFFFKKGNIANESYLAIANSSANKDAALLLINEMTSESAQVKKAEAKYGYSLPPFDYSKLTPQNRQKLESLYTNKGVPSDQELRSHQIPEVQAKKIAIIESLWKEHVLHGDN</sequence>
<dbReference type="PIRSF" id="PIRSF029172">
    <property type="entry name" value="UCP029172_ABC_sbc_YnjB"/>
    <property type="match status" value="1"/>
</dbReference>
<reference evidence="2 3" key="1">
    <citation type="submission" date="2023-06" db="EMBL/GenBank/DDBJ databases">
        <title>Identification and characterization of horizontal gene transfer across gut microbiota members of farm animals based on homology search.</title>
        <authorList>
            <person name="Schwarzerova J."/>
            <person name="Nykrynova M."/>
            <person name="Jureckova K."/>
            <person name="Cejkova D."/>
            <person name="Rychlik I."/>
        </authorList>
    </citation>
    <scope>NUCLEOTIDE SEQUENCE [LARGE SCALE GENOMIC DNA]</scope>
    <source>
        <strain evidence="2 3">105_WCHN</strain>
    </source>
</reference>
<dbReference type="InterPro" id="IPR027020">
    <property type="entry name" value="YnjB"/>
</dbReference>
<name>A0ABT7VPT2_9LACO</name>
<dbReference type="NCBIfam" id="NF008633">
    <property type="entry name" value="PRK11622.1"/>
    <property type="match status" value="1"/>
</dbReference>
<protein>
    <submittedName>
        <fullName evidence="2">ABC transporter substrate-binding protein</fullName>
    </submittedName>
</protein>
<reference evidence="3" key="2">
    <citation type="submission" date="2023-06" db="EMBL/GenBank/DDBJ databases">
        <title>Identification and characterization of horizontal gene transfer across gut microbiota members of farm animals based on homology search.</title>
        <authorList>
            <person name="Zeman M."/>
            <person name="Kubasova T."/>
            <person name="Jahodarova E."/>
            <person name="Nykrynova M."/>
            <person name="Rychlik I."/>
        </authorList>
    </citation>
    <scope>NUCLEOTIDE SEQUENCE [LARGE SCALE GENOMIC DNA]</scope>
    <source>
        <strain evidence="3">105_WCHN</strain>
    </source>
</reference>
<dbReference type="Pfam" id="PF13416">
    <property type="entry name" value="SBP_bac_8"/>
    <property type="match status" value="1"/>
</dbReference>
<dbReference type="PANTHER" id="PTHR42779:SF1">
    <property type="entry name" value="PROTEIN YNJB"/>
    <property type="match status" value="1"/>
</dbReference>
<comment type="caution">
    <text evidence="2">The sequence shown here is derived from an EMBL/GenBank/DDBJ whole genome shotgun (WGS) entry which is preliminary data.</text>
</comment>
<dbReference type="PANTHER" id="PTHR42779">
    <property type="entry name" value="PROTEIN YNJB"/>
    <property type="match status" value="1"/>
</dbReference>
<dbReference type="Proteomes" id="UP001529423">
    <property type="component" value="Unassembled WGS sequence"/>
</dbReference>
<keyword evidence="1" id="KW-0732">Signal</keyword>
<evidence type="ECO:0000313" key="3">
    <source>
        <dbReference type="Proteomes" id="UP001529423"/>
    </source>
</evidence>
<dbReference type="RefSeq" id="WP_289560485.1">
    <property type="nucleotide sequence ID" value="NZ_JAUDEO010000032.1"/>
</dbReference>